<dbReference type="Proteomes" id="UP001595880">
    <property type="component" value="Unassembled WGS sequence"/>
</dbReference>
<proteinExistence type="predicted"/>
<protein>
    <submittedName>
        <fullName evidence="1">Uncharacterized protein</fullName>
    </submittedName>
</protein>
<keyword evidence="2" id="KW-1185">Reference proteome</keyword>
<gene>
    <name evidence="1" type="ORF">ACFOZ1_08880</name>
</gene>
<organism evidence="1 2">
    <name type="scientific">Gracilibacillus marinus</name>
    <dbReference type="NCBI Taxonomy" id="630535"/>
    <lineage>
        <taxon>Bacteria</taxon>
        <taxon>Bacillati</taxon>
        <taxon>Bacillota</taxon>
        <taxon>Bacilli</taxon>
        <taxon>Bacillales</taxon>
        <taxon>Bacillaceae</taxon>
        <taxon>Gracilibacillus</taxon>
    </lineage>
</organism>
<sequence length="298" mass="34750">MSKELYTTLEEIRGCFKTGGNSKISINGHARILNLAINKGGVDDLKHFVDEQKIDVRKFGYAQDVKSDVNRMAKKLTRKVLNYPNKEYGPKDIEMLLDICTLLERYVQDTTYLQDHNYVYSKHGLVIDVNKLDKLTKKFRNELINYHEGDRKDMLINTLNKDIQFLTNEEIYENMIEISPDFYKDEIDKDAVIKHFPSFGLLSGDIKFVELEREDSEDEELLETIGLFIFKQPTENGFSTYTIVIVDANYNEFEHTTTIFKTVDKASFPLYIQNLFNEYEIDYITGKNAENLLILLNE</sequence>
<evidence type="ECO:0000313" key="1">
    <source>
        <dbReference type="EMBL" id="MFC4387924.1"/>
    </source>
</evidence>
<name>A0ABV8VUN8_9BACI</name>
<evidence type="ECO:0000313" key="2">
    <source>
        <dbReference type="Proteomes" id="UP001595880"/>
    </source>
</evidence>
<comment type="caution">
    <text evidence="1">The sequence shown here is derived from an EMBL/GenBank/DDBJ whole genome shotgun (WGS) entry which is preliminary data.</text>
</comment>
<reference evidence="2" key="1">
    <citation type="journal article" date="2019" name="Int. J. Syst. Evol. Microbiol.">
        <title>The Global Catalogue of Microorganisms (GCM) 10K type strain sequencing project: providing services to taxonomists for standard genome sequencing and annotation.</title>
        <authorList>
            <consortium name="The Broad Institute Genomics Platform"/>
            <consortium name="The Broad Institute Genome Sequencing Center for Infectious Disease"/>
            <person name="Wu L."/>
            <person name="Ma J."/>
        </authorList>
    </citation>
    <scope>NUCLEOTIDE SEQUENCE [LARGE SCALE GENOMIC DNA]</scope>
    <source>
        <strain evidence="2">KACC 14058</strain>
    </source>
</reference>
<dbReference type="RefSeq" id="WP_390198576.1">
    <property type="nucleotide sequence ID" value="NZ_JBHSDV010000002.1"/>
</dbReference>
<dbReference type="EMBL" id="JBHSDV010000002">
    <property type="protein sequence ID" value="MFC4387924.1"/>
    <property type="molecule type" value="Genomic_DNA"/>
</dbReference>
<accession>A0ABV8VUN8</accession>